<reference evidence="9" key="1">
    <citation type="submission" date="2007-04" db="EMBL/GenBank/DDBJ databases">
        <authorList>
            <consortium name="The Broad Institute Genome Sequencing Platform"/>
            <person name="Birren B."/>
            <person name="Lander E."/>
            <person name="Galagan J."/>
            <person name="Nusbaum C."/>
            <person name="Devon K."/>
            <person name="Ma L.-J."/>
            <person name="Jaffe D."/>
            <person name="Butler J."/>
            <person name="Alvarez P."/>
            <person name="Gnerre S."/>
            <person name="Grabherr M."/>
            <person name="Kleber M."/>
            <person name="Mauceli E."/>
            <person name="Brockman W."/>
            <person name="MacCallum I.A."/>
            <person name="Young S."/>
            <person name="LaButti K."/>
            <person name="DeCaprio D."/>
            <person name="Crawford M."/>
            <person name="Koehrsen M."/>
            <person name="Engels R."/>
            <person name="Montgomery P."/>
            <person name="Pearson M."/>
            <person name="Howarth C."/>
            <person name="Larson L."/>
            <person name="White J."/>
            <person name="O'Leary S."/>
            <person name="Kodira C."/>
            <person name="Zeng Q."/>
            <person name="Yandava C."/>
            <person name="Alvarado L."/>
            <person name="Kistler C."/>
            <person name="Shim W.-B."/>
            <person name="Kang S."/>
            <person name="Woloshuk C."/>
        </authorList>
    </citation>
    <scope>NUCLEOTIDE SEQUENCE</scope>
    <source>
        <strain evidence="9">4287</strain>
    </source>
</reference>
<dbReference type="GeneID" id="28952052"/>
<evidence type="ECO:0000256" key="7">
    <source>
        <dbReference type="SAM" id="Phobius"/>
    </source>
</evidence>
<evidence type="ECO:0000256" key="5">
    <source>
        <dbReference type="ARBA" id="ARBA00038359"/>
    </source>
</evidence>
<reference evidence="9" key="2">
    <citation type="journal article" date="2010" name="Nature">
        <title>Comparative genomics reveals mobile pathogenicity chromosomes in Fusarium.</title>
        <authorList>
            <person name="Ma L.J."/>
            <person name="van der Does H.C."/>
            <person name="Borkovich K.A."/>
            <person name="Coleman J.J."/>
            <person name="Daboussi M.J."/>
            <person name="Di Pietro A."/>
            <person name="Dufresne M."/>
            <person name="Freitag M."/>
            <person name="Grabherr M."/>
            <person name="Henrissat B."/>
            <person name="Houterman P.M."/>
            <person name="Kang S."/>
            <person name="Shim W.B."/>
            <person name="Woloshuk C."/>
            <person name="Xie X."/>
            <person name="Xu J.R."/>
            <person name="Antoniw J."/>
            <person name="Baker S.E."/>
            <person name="Bluhm B.H."/>
            <person name="Breakspear A."/>
            <person name="Brown D.W."/>
            <person name="Butchko R.A."/>
            <person name="Chapman S."/>
            <person name="Coulson R."/>
            <person name="Coutinho P.M."/>
            <person name="Danchin E.G."/>
            <person name="Diener A."/>
            <person name="Gale L.R."/>
            <person name="Gardiner D.M."/>
            <person name="Goff S."/>
            <person name="Hammond-Kosack K.E."/>
            <person name="Hilburn K."/>
            <person name="Hua-Van A."/>
            <person name="Jonkers W."/>
            <person name="Kazan K."/>
            <person name="Kodira C.D."/>
            <person name="Koehrsen M."/>
            <person name="Kumar L."/>
            <person name="Lee Y.H."/>
            <person name="Li L."/>
            <person name="Manners J.M."/>
            <person name="Miranda-Saavedra D."/>
            <person name="Mukherjee M."/>
            <person name="Park G."/>
            <person name="Park J."/>
            <person name="Park S.Y."/>
            <person name="Proctor R.H."/>
            <person name="Regev A."/>
            <person name="Ruiz-Roldan M.C."/>
            <person name="Sain D."/>
            <person name="Sakthikumar S."/>
            <person name="Sykes S."/>
            <person name="Schwartz D.C."/>
            <person name="Turgeon B.G."/>
            <person name="Wapinski I."/>
            <person name="Yoder O."/>
            <person name="Young S."/>
            <person name="Zeng Q."/>
            <person name="Zhou S."/>
            <person name="Galagan J."/>
            <person name="Cuomo C.A."/>
            <person name="Kistler H.C."/>
            <person name="Rep M."/>
        </authorList>
    </citation>
    <scope>NUCLEOTIDE SEQUENCE [LARGE SCALE GENOMIC DNA]</scope>
    <source>
        <strain evidence="9">4287</strain>
    </source>
</reference>
<feature type="transmembrane region" description="Helical" evidence="7">
    <location>
        <begin position="12"/>
        <end position="32"/>
    </location>
</feature>
<dbReference type="PANTHER" id="PTHR33048:SF155">
    <property type="entry name" value="INTEGRAL MEMBRANE PROTEIN"/>
    <property type="match status" value="1"/>
</dbReference>
<evidence type="ECO:0000256" key="2">
    <source>
        <dbReference type="ARBA" id="ARBA00022692"/>
    </source>
</evidence>
<evidence type="ECO:0000256" key="6">
    <source>
        <dbReference type="SAM" id="MobiDB-lite"/>
    </source>
</evidence>
<comment type="similarity">
    <text evidence="5">Belongs to the SAT4 family.</text>
</comment>
<evidence type="ECO:0000256" key="4">
    <source>
        <dbReference type="ARBA" id="ARBA00023136"/>
    </source>
</evidence>
<dbReference type="PANTHER" id="PTHR33048">
    <property type="entry name" value="PTH11-LIKE INTEGRAL MEMBRANE PROTEIN (AFU_ORTHOLOGUE AFUA_5G11245)"/>
    <property type="match status" value="1"/>
</dbReference>
<feature type="compositionally biased region" description="Polar residues" evidence="6">
    <location>
        <begin position="226"/>
        <end position="242"/>
    </location>
</feature>
<dbReference type="KEGG" id="fox:FOXG_10585"/>
<proteinExistence type="inferred from homology"/>
<feature type="domain" description="Rhodopsin" evidence="8">
    <location>
        <begin position="16"/>
        <end position="190"/>
    </location>
</feature>
<evidence type="ECO:0000259" key="8">
    <source>
        <dbReference type="Pfam" id="PF20684"/>
    </source>
</evidence>
<feature type="transmembrane region" description="Helical" evidence="7">
    <location>
        <begin position="165"/>
        <end position="189"/>
    </location>
</feature>
<feature type="transmembrane region" description="Helical" evidence="7">
    <location>
        <begin position="44"/>
        <end position="65"/>
    </location>
</feature>
<keyword evidence="2 7" id="KW-0812">Transmembrane</keyword>
<dbReference type="Pfam" id="PF20684">
    <property type="entry name" value="Fung_rhodopsin"/>
    <property type="match status" value="1"/>
</dbReference>
<gene>
    <name evidence="9" type="ORF">FOXG_10585</name>
</gene>
<dbReference type="Proteomes" id="UP000009097">
    <property type="component" value="Unassembled WGS sequence"/>
</dbReference>
<dbReference type="AlphaFoldDB" id="A0A0J9WQ86"/>
<evidence type="ECO:0000313" key="9">
    <source>
        <dbReference type="EMBL" id="KNB10347.1"/>
    </source>
</evidence>
<protein>
    <recommendedName>
        <fullName evidence="8">Rhodopsin domain-containing protein</fullName>
    </recommendedName>
</protein>
<dbReference type="OrthoDB" id="3923077at2759"/>
<keyword evidence="4 7" id="KW-0472">Membrane</keyword>
<sequence length="258" mass="28860">MVKTKILQVVGYPFNIMAYSLPNAAILILIERLVGKTKTIPHRFLRVVVAIQTMLALASVIIIFVQCRPTKMLWDQSAQGECWSPHVFNYTSYVVSGFTVFTDLVLAIVPIHAFWKLQLKVQEKLEITFMLGLTFLSAISPSSKLHNWIHSTTEQTLVVCNVVTLIIWGIIEQNIVIMATSVPTLRPLLRLIKDKHPMRSAVGYIKSGSGTDPKHNASVSEIPLGNVQQRAEQGSEPSWETHSSSEELNGRRATPPFE</sequence>
<feature type="region of interest" description="Disordered" evidence="6">
    <location>
        <begin position="204"/>
        <end position="258"/>
    </location>
</feature>
<feature type="transmembrane region" description="Helical" evidence="7">
    <location>
        <begin position="93"/>
        <end position="115"/>
    </location>
</feature>
<comment type="subcellular location">
    <subcellularLocation>
        <location evidence="1">Membrane</location>
        <topology evidence="1">Multi-pass membrane protein</topology>
    </subcellularLocation>
</comment>
<dbReference type="EMBL" id="DS231708">
    <property type="protein sequence ID" value="KNB10347.1"/>
    <property type="molecule type" value="Genomic_DNA"/>
</dbReference>
<name>A0A0J9WQ86_FUSO4</name>
<evidence type="ECO:0000256" key="3">
    <source>
        <dbReference type="ARBA" id="ARBA00022989"/>
    </source>
</evidence>
<dbReference type="RefSeq" id="XP_018248392.1">
    <property type="nucleotide sequence ID" value="XM_018390017.1"/>
</dbReference>
<dbReference type="VEuPathDB" id="FungiDB:FOXG_10585"/>
<evidence type="ECO:0000256" key="1">
    <source>
        <dbReference type="ARBA" id="ARBA00004141"/>
    </source>
</evidence>
<organism evidence="9 10">
    <name type="scientific">Fusarium oxysporum f. sp. lycopersici (strain 4287 / CBS 123668 / FGSC 9935 / NRRL 34936)</name>
    <name type="common">Fusarium vascular wilt of tomato</name>
    <dbReference type="NCBI Taxonomy" id="426428"/>
    <lineage>
        <taxon>Eukaryota</taxon>
        <taxon>Fungi</taxon>
        <taxon>Dikarya</taxon>
        <taxon>Ascomycota</taxon>
        <taxon>Pezizomycotina</taxon>
        <taxon>Sordariomycetes</taxon>
        <taxon>Hypocreomycetidae</taxon>
        <taxon>Hypocreales</taxon>
        <taxon>Nectriaceae</taxon>
        <taxon>Fusarium</taxon>
        <taxon>Fusarium oxysporum species complex</taxon>
    </lineage>
</organism>
<dbReference type="InterPro" id="IPR052337">
    <property type="entry name" value="SAT4-like"/>
</dbReference>
<accession>A0A0J9WQ86</accession>
<dbReference type="InterPro" id="IPR049326">
    <property type="entry name" value="Rhodopsin_dom_fungi"/>
</dbReference>
<keyword evidence="3 7" id="KW-1133">Transmembrane helix</keyword>
<evidence type="ECO:0000313" key="10">
    <source>
        <dbReference type="Proteomes" id="UP000009097"/>
    </source>
</evidence>
<dbReference type="GO" id="GO:0016020">
    <property type="term" value="C:membrane"/>
    <property type="evidence" value="ECO:0007669"/>
    <property type="project" value="UniProtKB-SubCell"/>
</dbReference>